<keyword evidence="2" id="KW-0548">Nucleotidyltransferase</keyword>
<keyword evidence="2" id="KW-0808">Transferase</keyword>
<sequence>MAVRRRKIRLRYKAERVLFSDVLPYELPVIFSNRYFYRFLIENGIRIKNGKVEVNDDIPEGAKLILLLIFGFEDLQTLKEKDTEKLLSTIPFTFHILHKPTKSRSLSVIHPANQIEMAAFYEKYKSLMLYYCNRDSFSIRHPKKVACYFYYRDKLHHQLLGRKADNIELFFNEYESLKTYFSYKRYTYIHKFYEDFLFQRAEKKFQHLLRFDIQSCFDSIYTHSIAWATSGGKEMYKKNFDGEDGTFGNVFDRVMQRMNYNETNGIVIGPEFSRIFAEIILQHIDCSVKRKLEAEGFVENEDYLCYRYVDDYFLFYENDKLKERAMRLFDAEMKEYKLSISESKTKQLERPFVTEISIAKQSIDKLIKEYLSFHDGKDVEMAMVEDDKTVDEDGEENIDLTKERVVKALENDAHLYFRSNQFISKYKSIIKTTGVGSKDVVNYTLARIERKLVSVLKQYDKVFKCLSMGYVKNLMTEECMVKKMKLERVLTDYLIQLTDVVFFLYADCKRIKTTLKVMTILNDIIIYLDNDYHPAKDDGYQRFSNVIRDAVFRNIQKEIDTVFRISKYNAETPLETLYLLITIRSMRDKYRINQDVIDSYLGLKYDSVTGDLQSGWPKMNALVIILLLYYYGGSDKFLKQKKGLVKIIRDKYETEPKETIKRNAELVILLLDLLACPYIRNSDRRCICKLMGVSRPNQKIMEEYLKKRRYMFTRWTDVNLTKELGAKVSLEVYS</sequence>
<dbReference type="EMBL" id="JADYTN010000018">
    <property type="protein sequence ID" value="MCF2564177.1"/>
    <property type="molecule type" value="Genomic_DNA"/>
</dbReference>
<feature type="domain" description="Reverse transcriptase" evidence="1">
    <location>
        <begin position="199"/>
        <end position="349"/>
    </location>
</feature>
<name>A0ABS9CHF6_9BACT</name>
<evidence type="ECO:0000259" key="1">
    <source>
        <dbReference type="Pfam" id="PF00078"/>
    </source>
</evidence>
<keyword evidence="3" id="KW-1185">Reference proteome</keyword>
<protein>
    <submittedName>
        <fullName evidence="2">RNA-directed DNA polymerase</fullName>
    </submittedName>
</protein>
<dbReference type="RefSeq" id="WP_301638292.1">
    <property type="nucleotide sequence ID" value="NZ_JADYTN010000018.1"/>
</dbReference>
<dbReference type="InterPro" id="IPR000477">
    <property type="entry name" value="RT_dom"/>
</dbReference>
<accession>A0ABS9CHF6</accession>
<gene>
    <name evidence="2" type="ORF">I6E12_08640</name>
</gene>
<evidence type="ECO:0000313" key="3">
    <source>
        <dbReference type="Proteomes" id="UP001200470"/>
    </source>
</evidence>
<proteinExistence type="predicted"/>
<dbReference type="Pfam" id="PF00078">
    <property type="entry name" value="RVT_1"/>
    <property type="match status" value="1"/>
</dbReference>
<organism evidence="2 3">
    <name type="scientific">Xylanibacter brevis</name>
    <dbReference type="NCBI Taxonomy" id="83231"/>
    <lineage>
        <taxon>Bacteria</taxon>
        <taxon>Pseudomonadati</taxon>
        <taxon>Bacteroidota</taxon>
        <taxon>Bacteroidia</taxon>
        <taxon>Bacteroidales</taxon>
        <taxon>Prevotellaceae</taxon>
        <taxon>Xylanibacter</taxon>
    </lineage>
</organism>
<reference evidence="2 3" key="1">
    <citation type="submission" date="2020-12" db="EMBL/GenBank/DDBJ databases">
        <title>Whole genome sequences of gut porcine anaerobes.</title>
        <authorList>
            <person name="Kubasova T."/>
            <person name="Jahodarova E."/>
            <person name="Rychlik I."/>
        </authorList>
    </citation>
    <scope>NUCLEOTIDE SEQUENCE [LARGE SCALE GENOMIC DNA]</scope>
    <source>
        <strain evidence="2 3">An925</strain>
    </source>
</reference>
<dbReference type="Proteomes" id="UP001200470">
    <property type="component" value="Unassembled WGS sequence"/>
</dbReference>
<dbReference type="GO" id="GO:0003964">
    <property type="term" value="F:RNA-directed DNA polymerase activity"/>
    <property type="evidence" value="ECO:0007669"/>
    <property type="project" value="UniProtKB-KW"/>
</dbReference>
<dbReference type="NCBIfam" id="NF041748">
    <property type="entry name" value="Drt3b"/>
    <property type="match status" value="1"/>
</dbReference>
<dbReference type="CDD" id="cd01646">
    <property type="entry name" value="RT_Bac_retron_I"/>
    <property type="match status" value="1"/>
</dbReference>
<evidence type="ECO:0000313" key="2">
    <source>
        <dbReference type="EMBL" id="MCF2564177.1"/>
    </source>
</evidence>
<comment type="caution">
    <text evidence="2">The sequence shown here is derived from an EMBL/GenBank/DDBJ whole genome shotgun (WGS) entry which is preliminary data.</text>
</comment>
<keyword evidence="2" id="KW-0695">RNA-directed DNA polymerase</keyword>